<evidence type="ECO:0000259" key="14">
    <source>
        <dbReference type="Pfam" id="PF08264"/>
    </source>
</evidence>
<evidence type="ECO:0000256" key="2">
    <source>
        <dbReference type="ARBA" id="ARBA00011245"/>
    </source>
</evidence>
<comment type="similarity">
    <text evidence="12">Belongs to the class-I aminoacyl-tRNA synthetase family.</text>
</comment>
<dbReference type="Gene3D" id="3.40.50.620">
    <property type="entry name" value="HUPs"/>
    <property type="match status" value="2"/>
</dbReference>
<dbReference type="InterPro" id="IPR002303">
    <property type="entry name" value="Valyl-tRNA_ligase"/>
</dbReference>
<dbReference type="EC" id="6.1.1.9" evidence="3 11"/>
<dbReference type="GO" id="GO:0004832">
    <property type="term" value="F:valine-tRNA ligase activity"/>
    <property type="evidence" value="ECO:0007669"/>
    <property type="project" value="UniProtKB-UniRule"/>
</dbReference>
<evidence type="ECO:0000256" key="11">
    <source>
        <dbReference type="NCBIfam" id="TIGR00422"/>
    </source>
</evidence>
<dbReference type="InterPro" id="IPR009080">
    <property type="entry name" value="tRNAsynth_Ia_anticodon-bd"/>
</dbReference>
<keyword evidence="7 12" id="KW-0067">ATP-binding</keyword>
<keyword evidence="5 12" id="KW-0436">Ligase</keyword>
<name>A0A1F5E805_9BACT</name>
<dbReference type="InterPro" id="IPR033705">
    <property type="entry name" value="Anticodon_Ia_Val"/>
</dbReference>
<dbReference type="NCBIfam" id="TIGR00422">
    <property type="entry name" value="valS"/>
    <property type="match status" value="1"/>
</dbReference>
<gene>
    <name evidence="15" type="ORF">A2215_02310</name>
</gene>
<feature type="domain" description="Aminoacyl-tRNA synthetase class Ia" evidence="13">
    <location>
        <begin position="45"/>
        <end position="511"/>
    </location>
</feature>
<evidence type="ECO:0000256" key="7">
    <source>
        <dbReference type="ARBA" id="ARBA00022840"/>
    </source>
</evidence>
<comment type="subunit">
    <text evidence="2">Monomer.</text>
</comment>
<dbReference type="PANTHER" id="PTHR11946:SF93">
    <property type="entry name" value="VALINE--TRNA LIGASE, CHLOROPLASTIC_MITOCHONDRIAL 2"/>
    <property type="match status" value="1"/>
</dbReference>
<dbReference type="PRINTS" id="PR00986">
    <property type="entry name" value="TRNASYNTHVAL"/>
</dbReference>
<reference evidence="15 16" key="1">
    <citation type="journal article" date="2016" name="Nat. Commun.">
        <title>Thousands of microbial genomes shed light on interconnected biogeochemical processes in an aquifer system.</title>
        <authorList>
            <person name="Anantharaman K."/>
            <person name="Brown C.T."/>
            <person name="Hug L.A."/>
            <person name="Sharon I."/>
            <person name="Castelle C.J."/>
            <person name="Probst A.J."/>
            <person name="Thomas B.C."/>
            <person name="Singh A."/>
            <person name="Wilkins M.J."/>
            <person name="Karaoz U."/>
            <person name="Brodie E.L."/>
            <person name="Williams K.H."/>
            <person name="Hubbard S.S."/>
            <person name="Banfield J.F."/>
        </authorList>
    </citation>
    <scope>NUCLEOTIDE SEQUENCE [LARGE SCALE GENOMIC DNA]</scope>
</reference>
<dbReference type="Proteomes" id="UP000178583">
    <property type="component" value="Unassembled WGS sequence"/>
</dbReference>
<feature type="domain" description="Methionyl/Valyl/Leucyl/Isoleucyl-tRNA synthetase anticodon-binding" evidence="14">
    <location>
        <begin position="701"/>
        <end position="756"/>
    </location>
</feature>
<dbReference type="SUPFAM" id="SSF50677">
    <property type="entry name" value="ValRS/IleRS/LeuRS editing domain"/>
    <property type="match status" value="1"/>
</dbReference>
<organism evidence="15 16">
    <name type="scientific">Candidatus Berkelbacteria bacterium RIFOXYA2_FULL_43_10</name>
    <dbReference type="NCBI Taxonomy" id="1797472"/>
    <lineage>
        <taxon>Bacteria</taxon>
        <taxon>Candidatus Berkelbacteria</taxon>
    </lineage>
</organism>
<keyword evidence="6 12" id="KW-0547">Nucleotide-binding</keyword>
<dbReference type="EMBL" id="MEZY01000034">
    <property type="protein sequence ID" value="OGD63529.1"/>
    <property type="molecule type" value="Genomic_DNA"/>
</dbReference>
<feature type="domain" description="Aminoacyl-tRNA synthetase class Ia" evidence="13">
    <location>
        <begin position="554"/>
        <end position="645"/>
    </location>
</feature>
<dbReference type="InterPro" id="IPR001412">
    <property type="entry name" value="aa-tRNA-synth_I_CS"/>
</dbReference>
<dbReference type="Pfam" id="PF08264">
    <property type="entry name" value="Anticodon_1"/>
    <property type="match status" value="2"/>
</dbReference>
<evidence type="ECO:0000256" key="5">
    <source>
        <dbReference type="ARBA" id="ARBA00022598"/>
    </source>
</evidence>
<dbReference type="AlphaFoldDB" id="A0A1F5E805"/>
<evidence type="ECO:0000256" key="3">
    <source>
        <dbReference type="ARBA" id="ARBA00013169"/>
    </source>
</evidence>
<proteinExistence type="inferred from homology"/>
<dbReference type="GO" id="GO:0006438">
    <property type="term" value="P:valyl-tRNA aminoacylation"/>
    <property type="evidence" value="ECO:0007669"/>
    <property type="project" value="UniProtKB-UniRule"/>
</dbReference>
<comment type="subcellular location">
    <subcellularLocation>
        <location evidence="1">Cytoplasm</location>
    </subcellularLocation>
</comment>
<dbReference type="CDD" id="cd00817">
    <property type="entry name" value="ValRS_core"/>
    <property type="match status" value="1"/>
</dbReference>
<dbReference type="FunFam" id="3.40.50.620:FF:000032">
    <property type="entry name" value="Valine--tRNA ligase"/>
    <property type="match status" value="1"/>
</dbReference>
<protein>
    <recommendedName>
        <fullName evidence="3 11">Valine--tRNA ligase</fullName>
        <ecNumber evidence="3 11">6.1.1.9</ecNumber>
    </recommendedName>
</protein>
<dbReference type="InterPro" id="IPR002300">
    <property type="entry name" value="aa-tRNA-synth_Ia"/>
</dbReference>
<dbReference type="GO" id="GO:0005524">
    <property type="term" value="F:ATP binding"/>
    <property type="evidence" value="ECO:0007669"/>
    <property type="project" value="UniProtKB-KW"/>
</dbReference>
<evidence type="ECO:0000313" key="15">
    <source>
        <dbReference type="EMBL" id="OGD63529.1"/>
    </source>
</evidence>
<accession>A0A1F5E805</accession>
<dbReference type="SUPFAM" id="SSF52374">
    <property type="entry name" value="Nucleotidylyl transferase"/>
    <property type="match status" value="1"/>
</dbReference>
<comment type="catalytic activity">
    <reaction evidence="10">
        <text>tRNA(Val) + L-valine + ATP = L-valyl-tRNA(Val) + AMP + diphosphate</text>
        <dbReference type="Rhea" id="RHEA:10704"/>
        <dbReference type="Rhea" id="RHEA-COMP:9672"/>
        <dbReference type="Rhea" id="RHEA-COMP:9708"/>
        <dbReference type="ChEBI" id="CHEBI:30616"/>
        <dbReference type="ChEBI" id="CHEBI:33019"/>
        <dbReference type="ChEBI" id="CHEBI:57762"/>
        <dbReference type="ChEBI" id="CHEBI:78442"/>
        <dbReference type="ChEBI" id="CHEBI:78537"/>
        <dbReference type="ChEBI" id="CHEBI:456215"/>
        <dbReference type="EC" id="6.1.1.9"/>
    </reaction>
</comment>
<dbReference type="Gene3D" id="1.10.730.10">
    <property type="entry name" value="Isoleucyl-tRNA Synthetase, Domain 1"/>
    <property type="match status" value="2"/>
</dbReference>
<dbReference type="SUPFAM" id="SSF47323">
    <property type="entry name" value="Anticodon-binding domain of a subclass of class I aminoacyl-tRNA synthetases"/>
    <property type="match status" value="1"/>
</dbReference>
<dbReference type="GO" id="GO:0005829">
    <property type="term" value="C:cytosol"/>
    <property type="evidence" value="ECO:0007669"/>
    <property type="project" value="TreeGrafter"/>
</dbReference>
<evidence type="ECO:0000259" key="13">
    <source>
        <dbReference type="Pfam" id="PF00133"/>
    </source>
</evidence>
<dbReference type="InterPro" id="IPR014729">
    <property type="entry name" value="Rossmann-like_a/b/a_fold"/>
</dbReference>
<evidence type="ECO:0000256" key="8">
    <source>
        <dbReference type="ARBA" id="ARBA00022917"/>
    </source>
</evidence>
<dbReference type="InterPro" id="IPR013155">
    <property type="entry name" value="M/V/L/I-tRNA-synth_anticd-bd"/>
</dbReference>
<dbReference type="InterPro" id="IPR009008">
    <property type="entry name" value="Val/Leu/Ile-tRNA-synth_edit"/>
</dbReference>
<dbReference type="PANTHER" id="PTHR11946">
    <property type="entry name" value="VALYL-TRNA SYNTHETASES"/>
    <property type="match status" value="1"/>
</dbReference>
<evidence type="ECO:0000256" key="1">
    <source>
        <dbReference type="ARBA" id="ARBA00004496"/>
    </source>
</evidence>
<evidence type="ECO:0000256" key="10">
    <source>
        <dbReference type="ARBA" id="ARBA00047552"/>
    </source>
</evidence>
<evidence type="ECO:0000256" key="6">
    <source>
        <dbReference type="ARBA" id="ARBA00022741"/>
    </source>
</evidence>
<feature type="domain" description="Methionyl/Valyl/Leucyl/Isoleucyl-tRNA synthetase anticodon-binding" evidence="14">
    <location>
        <begin position="827"/>
        <end position="876"/>
    </location>
</feature>
<sequence>MENIFSKTWDAKGNEEKIYSTWEKAGYFRPEIKFSKQYTVNGKQYTEEDYSEDKNGKPFVIPIPPPNVTGKLHIGHAMFVTLEDIMTRYHRLLGEPTLWIPGTDHAGIATQSVVDRDLRKKGIKKNEIGREKFLEKVWEWKEKYGGKITRQIRRLGASCDWSRERFTLDDGLSSSVNEAFSLLYKKGLIYRGNYIVNWCPRCGSAISDDEVEHRAQKAKLYYFKYDKSFPITIASTRPETKLGDTAVAVNPKDERYKEFIGKEYRIELDGVKRTVKIIADRAVDKEFGTGALGVTPAHSPIDWKMAEENGLEVIKIIGEDGKMTAQAGEKYKGLSVKDAREKIISYLNNAGLMEKEEEIENNLAVCYRCETPIEPLPSLQWFVSMKPLAEKAKKAVESGDVKIIPKRFEKEYFHWMDNIRDWCISRQLWWGHRIPVWYKRDAKLKVESEKLKVDQKASGASEALEASEAGNVYVGENPPKGWTQDPDVLDTWFSSALWPFSTLGWPHFAEDKVGNPKSEYRNPKQIRNSNDQKLEANSWQLKADSDSLGFTPYDYQYFYPASVLETGYDILFFWVARMIMMGIELTGKPPFHTVYLHGLVRDEHNRKMSKSLGNVLDPLDIIDEYGTDALRMGLVVGATPGQDVAVGKSKIKGYRNFSNKIWNASRFVALRVSDGDLVSGEIGSSKIEDLDIDENILTDADREVLKVHKLTKSKVKEHLDKFQFSLAGEALYDYFWHTFADVYIEEAKEQLLGENPKYEARNPTRLAYARAKREQIINSNDQNGILNQVQDDDPKKLKSYLPEDATRQQSSSLGGLQAGNLHPVSDNTKKILLKILSETLIMLHPFVPFVTEAVWQELREIYPKLSESIMIAEWPLTTTSTTRIHRTD</sequence>
<evidence type="ECO:0000256" key="12">
    <source>
        <dbReference type="RuleBase" id="RU363035"/>
    </source>
</evidence>
<evidence type="ECO:0000313" key="16">
    <source>
        <dbReference type="Proteomes" id="UP000178583"/>
    </source>
</evidence>
<dbReference type="GO" id="GO:0002161">
    <property type="term" value="F:aminoacyl-tRNA deacylase activity"/>
    <property type="evidence" value="ECO:0007669"/>
    <property type="project" value="InterPro"/>
</dbReference>
<dbReference type="STRING" id="1797472.A2215_02310"/>
<dbReference type="PROSITE" id="PS00178">
    <property type="entry name" value="AA_TRNA_LIGASE_I"/>
    <property type="match status" value="1"/>
</dbReference>
<evidence type="ECO:0000256" key="9">
    <source>
        <dbReference type="ARBA" id="ARBA00023146"/>
    </source>
</evidence>
<dbReference type="Pfam" id="PF00133">
    <property type="entry name" value="tRNA-synt_1"/>
    <property type="match status" value="2"/>
</dbReference>
<keyword evidence="8 12" id="KW-0648">Protein biosynthesis</keyword>
<keyword evidence="4" id="KW-0963">Cytoplasm</keyword>
<dbReference type="CDD" id="cd07962">
    <property type="entry name" value="Anticodon_Ia_Val"/>
    <property type="match status" value="1"/>
</dbReference>
<comment type="caution">
    <text evidence="15">The sequence shown here is derived from an EMBL/GenBank/DDBJ whole genome shotgun (WGS) entry which is preliminary data.</text>
</comment>
<keyword evidence="9 12" id="KW-0030">Aminoacyl-tRNA synthetase</keyword>
<evidence type="ECO:0000256" key="4">
    <source>
        <dbReference type="ARBA" id="ARBA00022490"/>
    </source>
</evidence>